<dbReference type="CDD" id="cd06582">
    <property type="entry name" value="TM_PBP1_LivH_like"/>
    <property type="match status" value="1"/>
</dbReference>
<keyword evidence="4 9" id="KW-0812">Transmembrane</keyword>
<dbReference type="PANTHER" id="PTHR11795">
    <property type="entry name" value="BRANCHED-CHAIN AMINO ACID TRANSPORT SYSTEM PERMEASE PROTEIN LIVH"/>
    <property type="match status" value="1"/>
</dbReference>
<keyword evidence="2" id="KW-0813">Transport</keyword>
<dbReference type="OrthoDB" id="3572933at2"/>
<keyword evidence="5" id="KW-0029">Amino-acid transport</keyword>
<evidence type="ECO:0000256" key="3">
    <source>
        <dbReference type="ARBA" id="ARBA00022475"/>
    </source>
</evidence>
<feature type="transmembrane region" description="Helical" evidence="9">
    <location>
        <begin position="94"/>
        <end position="118"/>
    </location>
</feature>
<evidence type="ECO:0000256" key="5">
    <source>
        <dbReference type="ARBA" id="ARBA00022970"/>
    </source>
</evidence>
<dbReference type="InterPro" id="IPR052157">
    <property type="entry name" value="BCAA_transport_permease"/>
</dbReference>
<keyword evidence="11" id="KW-1185">Reference proteome</keyword>
<keyword evidence="6 9" id="KW-1133">Transmembrane helix</keyword>
<accession>A0A2T0ZZX8</accession>
<feature type="transmembrane region" description="Helical" evidence="9">
    <location>
        <begin position="269"/>
        <end position="289"/>
    </location>
</feature>
<evidence type="ECO:0000256" key="6">
    <source>
        <dbReference type="ARBA" id="ARBA00022989"/>
    </source>
</evidence>
<evidence type="ECO:0000313" key="11">
    <source>
        <dbReference type="Proteomes" id="UP000237752"/>
    </source>
</evidence>
<protein>
    <submittedName>
        <fullName evidence="10">Amino acid/amide ABC transporter membrane protein 1 (HAAT family)</fullName>
    </submittedName>
</protein>
<evidence type="ECO:0000256" key="1">
    <source>
        <dbReference type="ARBA" id="ARBA00004651"/>
    </source>
</evidence>
<dbReference type="EMBL" id="PVUE01000008">
    <property type="protein sequence ID" value="PRZ41797.1"/>
    <property type="molecule type" value="Genomic_DNA"/>
</dbReference>
<sequence length="295" mass="30731">MQLFLQQLMDGIATGALYGAMALSIVLVYRASGIVNFAQGEMAMFAAFIAWQAYAWGVPLWLAIVIAMIIAFIGGALAERLLIRPFGTEKSGHLPLIIVTLGLMLMLNSGAAWIWGYLTKEVPPVYGSGGLSIAGASISRQGLGIILTVAVGAGLLFFLFQRTKLGLTMRAAASNPESARLSGVPVGRMLLFGWGLAAAVGALVGALVAPQLFLQPNMMASLLLYAFAAATLGGFDSPVGALVGGLVVGVSENLAGTYIPFIGNEFKQAVALVIIMAVLLLKPEGLFGAKTVTRV</sequence>
<evidence type="ECO:0000256" key="2">
    <source>
        <dbReference type="ARBA" id="ARBA00022448"/>
    </source>
</evidence>
<dbReference type="PANTHER" id="PTHR11795:SF451">
    <property type="entry name" value="ABC TRANSPORTER PERMEASE PROTEIN"/>
    <property type="match status" value="1"/>
</dbReference>
<proteinExistence type="inferred from homology"/>
<evidence type="ECO:0000256" key="4">
    <source>
        <dbReference type="ARBA" id="ARBA00022692"/>
    </source>
</evidence>
<comment type="subcellular location">
    <subcellularLocation>
        <location evidence="1">Cell membrane</location>
        <topology evidence="1">Multi-pass membrane protein</topology>
    </subcellularLocation>
</comment>
<feature type="transmembrane region" description="Helical" evidence="9">
    <location>
        <begin position="12"/>
        <end position="29"/>
    </location>
</feature>
<keyword evidence="7 9" id="KW-0472">Membrane</keyword>
<organism evidence="10 11">
    <name type="scientific">Antricoccus suffuscus</name>
    <dbReference type="NCBI Taxonomy" id="1629062"/>
    <lineage>
        <taxon>Bacteria</taxon>
        <taxon>Bacillati</taxon>
        <taxon>Actinomycetota</taxon>
        <taxon>Actinomycetes</taxon>
        <taxon>Geodermatophilales</taxon>
        <taxon>Antricoccaceae</taxon>
        <taxon>Antricoccus</taxon>
    </lineage>
</organism>
<dbReference type="Pfam" id="PF02653">
    <property type="entry name" value="BPD_transp_2"/>
    <property type="match status" value="1"/>
</dbReference>
<name>A0A2T0ZZX8_9ACTN</name>
<dbReference type="GO" id="GO:0022857">
    <property type="term" value="F:transmembrane transporter activity"/>
    <property type="evidence" value="ECO:0007669"/>
    <property type="project" value="InterPro"/>
</dbReference>
<dbReference type="AlphaFoldDB" id="A0A2T0ZZX8"/>
<dbReference type="RefSeq" id="WP_106349174.1">
    <property type="nucleotide sequence ID" value="NZ_PVUE01000008.1"/>
</dbReference>
<dbReference type="GO" id="GO:0006865">
    <property type="term" value="P:amino acid transport"/>
    <property type="evidence" value="ECO:0007669"/>
    <property type="project" value="UniProtKB-KW"/>
</dbReference>
<feature type="transmembrane region" description="Helical" evidence="9">
    <location>
        <begin position="138"/>
        <end position="160"/>
    </location>
</feature>
<keyword evidence="3" id="KW-1003">Cell membrane</keyword>
<feature type="transmembrane region" description="Helical" evidence="9">
    <location>
        <begin position="190"/>
        <end position="210"/>
    </location>
</feature>
<feature type="transmembrane region" description="Helical" evidence="9">
    <location>
        <begin position="60"/>
        <end position="82"/>
    </location>
</feature>
<comment type="caution">
    <text evidence="10">The sequence shown here is derived from an EMBL/GenBank/DDBJ whole genome shotgun (WGS) entry which is preliminary data.</text>
</comment>
<dbReference type="Proteomes" id="UP000237752">
    <property type="component" value="Unassembled WGS sequence"/>
</dbReference>
<evidence type="ECO:0000256" key="7">
    <source>
        <dbReference type="ARBA" id="ARBA00023136"/>
    </source>
</evidence>
<dbReference type="InterPro" id="IPR001851">
    <property type="entry name" value="ABC_transp_permease"/>
</dbReference>
<evidence type="ECO:0000256" key="9">
    <source>
        <dbReference type="SAM" id="Phobius"/>
    </source>
</evidence>
<evidence type="ECO:0000313" key="10">
    <source>
        <dbReference type="EMBL" id="PRZ41797.1"/>
    </source>
</evidence>
<gene>
    <name evidence="10" type="ORF">CLV47_108156</name>
</gene>
<evidence type="ECO:0000256" key="8">
    <source>
        <dbReference type="ARBA" id="ARBA00037998"/>
    </source>
</evidence>
<comment type="similarity">
    <text evidence="8">Belongs to the binding-protein-dependent transport system permease family. LivHM subfamily.</text>
</comment>
<reference evidence="10 11" key="1">
    <citation type="submission" date="2018-03" db="EMBL/GenBank/DDBJ databases">
        <title>Genomic Encyclopedia of Archaeal and Bacterial Type Strains, Phase II (KMG-II): from individual species to whole genera.</title>
        <authorList>
            <person name="Goeker M."/>
        </authorList>
    </citation>
    <scope>NUCLEOTIDE SEQUENCE [LARGE SCALE GENOMIC DNA]</scope>
    <source>
        <strain evidence="10 11">DSM 100065</strain>
    </source>
</reference>
<feature type="transmembrane region" description="Helical" evidence="9">
    <location>
        <begin position="222"/>
        <end position="248"/>
    </location>
</feature>
<dbReference type="GO" id="GO:0005886">
    <property type="term" value="C:plasma membrane"/>
    <property type="evidence" value="ECO:0007669"/>
    <property type="project" value="UniProtKB-SubCell"/>
</dbReference>